<comment type="caution">
    <text evidence="1">The sequence shown here is derived from an EMBL/GenBank/DDBJ whole genome shotgun (WGS) entry which is preliminary data.</text>
</comment>
<reference evidence="1" key="1">
    <citation type="submission" date="2023-05" db="EMBL/GenBank/DDBJ databases">
        <title>Whole genome sequence of Commensalibacter sp.</title>
        <authorList>
            <person name="Charoenyingcharoen P."/>
            <person name="Yukphan P."/>
        </authorList>
    </citation>
    <scope>NUCLEOTIDE SEQUENCE</scope>
    <source>
        <strain evidence="1">TBRC 10068</strain>
    </source>
</reference>
<accession>A0ABT6Q8M9</accession>
<proteinExistence type="predicted"/>
<evidence type="ECO:0000313" key="2">
    <source>
        <dbReference type="Proteomes" id="UP001431775"/>
    </source>
</evidence>
<keyword evidence="2" id="KW-1185">Reference proteome</keyword>
<dbReference type="InterPro" id="IPR029470">
    <property type="entry name" value="PDDEXK_4"/>
</dbReference>
<dbReference type="Pfam" id="PF14281">
    <property type="entry name" value="PDDEXK_4"/>
    <property type="match status" value="1"/>
</dbReference>
<protein>
    <submittedName>
        <fullName evidence="1">PD-(D/E)XK nuclease family protein</fullName>
    </submittedName>
</protein>
<dbReference type="EMBL" id="JASBAN010000001">
    <property type="protein sequence ID" value="MDI2113254.1"/>
    <property type="molecule type" value="Genomic_DNA"/>
</dbReference>
<sequence length="160" mass="19158">MDVLVIINKQEIIIIEDKIFSSEHSNQLERYAEIIKKEYNTEHIHKVYFKMHEQGNYNKVNAAGYTIYTRENMLRILKEYITSPSSERKNDILVDFYNKLNEIDHNINKYLTEKINQWDQHCWQGFYIALQKIVLDEAQQHNILLKKNGRSGKKYVFSSL</sequence>
<name>A0ABT6Q8M9_9PROT</name>
<dbReference type="Proteomes" id="UP001431775">
    <property type="component" value="Unassembled WGS sequence"/>
</dbReference>
<organism evidence="1 2">
    <name type="scientific">Commensalibacter nepenthis</name>
    <dbReference type="NCBI Taxonomy" id="3043872"/>
    <lineage>
        <taxon>Bacteria</taxon>
        <taxon>Pseudomonadati</taxon>
        <taxon>Pseudomonadota</taxon>
        <taxon>Alphaproteobacteria</taxon>
        <taxon>Acetobacterales</taxon>
        <taxon>Acetobacteraceae</taxon>
    </lineage>
</organism>
<dbReference type="RefSeq" id="WP_281463405.1">
    <property type="nucleotide sequence ID" value="NZ_JASBAN010000001.1"/>
</dbReference>
<evidence type="ECO:0000313" key="1">
    <source>
        <dbReference type="EMBL" id="MDI2113254.1"/>
    </source>
</evidence>
<gene>
    <name evidence="1" type="ORF">QJV33_08200</name>
</gene>